<gene>
    <name evidence="1" type="ORF">DSOL_5113</name>
</gene>
<reference evidence="1 2" key="1">
    <citation type="submission" date="2016-09" db="EMBL/GenBank/DDBJ databases">
        <title>Complete genome of Desulfosporosinus sp. OL.</title>
        <authorList>
            <person name="Mardanov A."/>
            <person name="Beletsky A."/>
            <person name="Panova A."/>
            <person name="Karnachuk O."/>
            <person name="Ravin N."/>
        </authorList>
    </citation>
    <scope>NUCLEOTIDE SEQUENCE [LARGE SCALE GENOMIC DNA]</scope>
    <source>
        <strain evidence="1 2">OL</strain>
    </source>
</reference>
<dbReference type="OrthoDB" id="9796032at2"/>
<name>A0A1Q8QFJ1_9FIRM</name>
<dbReference type="Proteomes" id="UP000186102">
    <property type="component" value="Unassembled WGS sequence"/>
</dbReference>
<dbReference type="RefSeq" id="WP_075367351.1">
    <property type="nucleotide sequence ID" value="NZ_MLBF01000087.1"/>
</dbReference>
<sequence>MSLSKGLDKYLLEVRKLNNMGRWATEFMHSRTTVSEHSFFVTQIGQMLALIEEENGNTLDWGKLFKKLLNHDVVEAITGDIISTVKHKSNEMRNMVSVIEKEIAEENLFCNMEEPYKKIYREILFDGKDESLEGQILKASDHIDALMECIGEIRLHNKSPFVEKYYIILEKLKTIELSSVQYFVSSILPEIVSGCGEMNCE</sequence>
<organism evidence="1 2">
    <name type="scientific">Desulfosporosinus metallidurans</name>
    <dbReference type="NCBI Taxonomy" id="1888891"/>
    <lineage>
        <taxon>Bacteria</taxon>
        <taxon>Bacillati</taxon>
        <taxon>Bacillota</taxon>
        <taxon>Clostridia</taxon>
        <taxon>Eubacteriales</taxon>
        <taxon>Desulfitobacteriaceae</taxon>
        <taxon>Desulfosporosinus</taxon>
    </lineage>
</organism>
<evidence type="ECO:0000313" key="2">
    <source>
        <dbReference type="Proteomes" id="UP000186102"/>
    </source>
</evidence>
<proteinExistence type="predicted"/>
<dbReference type="EMBL" id="MLBF01000087">
    <property type="protein sequence ID" value="OLN26109.1"/>
    <property type="molecule type" value="Genomic_DNA"/>
</dbReference>
<keyword evidence="2" id="KW-1185">Reference proteome</keyword>
<dbReference type="SUPFAM" id="SSF109604">
    <property type="entry name" value="HD-domain/PDEase-like"/>
    <property type="match status" value="1"/>
</dbReference>
<dbReference type="AlphaFoldDB" id="A0A1Q8QFJ1"/>
<evidence type="ECO:0000313" key="1">
    <source>
        <dbReference type="EMBL" id="OLN26109.1"/>
    </source>
</evidence>
<dbReference type="Pfam" id="PF12917">
    <property type="entry name" value="YfbR-like"/>
    <property type="match status" value="1"/>
</dbReference>
<comment type="caution">
    <text evidence="1">The sequence shown here is derived from an EMBL/GenBank/DDBJ whole genome shotgun (WGS) entry which is preliminary data.</text>
</comment>
<protein>
    <submittedName>
        <fullName evidence="1">Nucleotidase YfbR, HD superfamily</fullName>
    </submittedName>
</protein>
<dbReference type="Gene3D" id="1.10.3210.10">
    <property type="entry name" value="Hypothetical protein af1432"/>
    <property type="match status" value="1"/>
</dbReference>
<dbReference type="STRING" id="1888891.DSOL_5113"/>
<accession>A0A1Q8QFJ1</accession>